<evidence type="ECO:0000313" key="5">
    <source>
        <dbReference type="EMBL" id="MET4755512.1"/>
    </source>
</evidence>
<evidence type="ECO:0000256" key="1">
    <source>
        <dbReference type="ARBA" id="ARBA00022692"/>
    </source>
</evidence>
<dbReference type="SUPFAM" id="SSF103473">
    <property type="entry name" value="MFS general substrate transporter"/>
    <property type="match status" value="1"/>
</dbReference>
<keyword evidence="6" id="KW-1185">Reference proteome</keyword>
<dbReference type="InterPro" id="IPR011701">
    <property type="entry name" value="MFS"/>
</dbReference>
<dbReference type="Gene3D" id="1.20.1250.20">
    <property type="entry name" value="MFS general substrate transporter like domains"/>
    <property type="match status" value="2"/>
</dbReference>
<reference evidence="5 6" key="1">
    <citation type="submission" date="2024-06" db="EMBL/GenBank/DDBJ databases">
        <title>Genomic Encyclopedia of Type Strains, Phase V (KMG-V): Genome sequencing to study the core and pangenomes of soil and plant-associated prokaryotes.</title>
        <authorList>
            <person name="Whitman W."/>
        </authorList>
    </citation>
    <scope>NUCLEOTIDE SEQUENCE [LARGE SCALE GENOMIC DNA]</scope>
    <source>
        <strain evidence="5 6">NE40</strain>
    </source>
</reference>
<organism evidence="5 6">
    <name type="scientific">Endozoicomonas lisbonensis</name>
    <dbReference type="NCBI Taxonomy" id="3120522"/>
    <lineage>
        <taxon>Bacteria</taxon>
        <taxon>Pseudomonadati</taxon>
        <taxon>Pseudomonadota</taxon>
        <taxon>Gammaproteobacteria</taxon>
        <taxon>Oceanospirillales</taxon>
        <taxon>Endozoicomonadaceae</taxon>
        <taxon>Endozoicomonas</taxon>
    </lineage>
</organism>
<dbReference type="RefSeq" id="WP_354009929.1">
    <property type="nucleotide sequence ID" value="NZ_JBEWTA010000001.1"/>
</dbReference>
<dbReference type="Proteomes" id="UP001549366">
    <property type="component" value="Unassembled WGS sequence"/>
</dbReference>
<feature type="transmembrane region" description="Helical" evidence="4">
    <location>
        <begin position="285"/>
        <end position="307"/>
    </location>
</feature>
<dbReference type="PANTHER" id="PTHR23547">
    <property type="entry name" value="MAJOR FACILITATOR SUPERFAMILY DOMAIN, GENERAL SUBSTRATE TRANSPORTER"/>
    <property type="match status" value="1"/>
</dbReference>
<evidence type="ECO:0000256" key="3">
    <source>
        <dbReference type="ARBA" id="ARBA00023136"/>
    </source>
</evidence>
<feature type="transmembrane region" description="Helical" evidence="4">
    <location>
        <begin position="255"/>
        <end position="273"/>
    </location>
</feature>
<dbReference type="Pfam" id="PF07690">
    <property type="entry name" value="MFS_1"/>
    <property type="match status" value="1"/>
</dbReference>
<dbReference type="EMBL" id="JBEWTB010000002">
    <property type="protein sequence ID" value="MET4755512.1"/>
    <property type="molecule type" value="Genomic_DNA"/>
</dbReference>
<dbReference type="InterPro" id="IPR047769">
    <property type="entry name" value="MFS_ArsJ"/>
</dbReference>
<feature type="transmembrane region" description="Helical" evidence="4">
    <location>
        <begin position="83"/>
        <end position="102"/>
    </location>
</feature>
<gene>
    <name evidence="5" type="ORF">V5J35_000704</name>
</gene>
<sequence length="408" mass="44319">MNRLLSSLSRDMRQYLLVTFNYWNFTITDGALRMLVVLHFHALGYQSLEIAMLFLFYEFFGVVTNLVGGWIGARIGLNRTMNVGLAMQILSLCLLAVPSQWLSVPLVMFAQALSGIAKDLNKMSAKTSIKKLVSGGQQGRLYKWVAILTGSKNALKGAGFFIGGALLSLAGFRFAVLAMASVLAAVLCLSLLWLDKDMGKAKSKAKFSHIFSGQRSINILSAARMFLFGSRDVWFVVALPLYLSSVFDWSHSETGGFMATWVIGYGLVQGIAPKITGNQAGRLSAIVWAALLLAVSVLVAMGIQWQWHPQFTIVAGLLVFGAVFAINSSLHSYLIVSYAREDGASMDVGFYYMANAMGRLIGTVLSGLMFGIGGLAICLWISSLFIALTVIISLALPEDHDQPHSSAI</sequence>
<evidence type="ECO:0000256" key="4">
    <source>
        <dbReference type="SAM" id="Phobius"/>
    </source>
</evidence>
<feature type="transmembrane region" description="Helical" evidence="4">
    <location>
        <begin position="50"/>
        <end position="71"/>
    </location>
</feature>
<dbReference type="NCBIfam" id="NF033734">
    <property type="entry name" value="MFS_ArsJ"/>
    <property type="match status" value="1"/>
</dbReference>
<feature type="transmembrane region" description="Helical" evidence="4">
    <location>
        <begin position="21"/>
        <end position="44"/>
    </location>
</feature>
<keyword evidence="3 4" id="KW-0472">Membrane</keyword>
<proteinExistence type="predicted"/>
<name>A0ABV2SCM3_9GAMM</name>
<keyword evidence="2 4" id="KW-1133">Transmembrane helix</keyword>
<feature type="transmembrane region" description="Helical" evidence="4">
    <location>
        <begin position="374"/>
        <end position="396"/>
    </location>
</feature>
<protein>
    <submittedName>
        <fullName evidence="5">MFS family arabinose efflux permease</fullName>
    </submittedName>
</protein>
<keyword evidence="1 4" id="KW-0812">Transmembrane</keyword>
<feature type="transmembrane region" description="Helical" evidence="4">
    <location>
        <begin position="174"/>
        <end position="194"/>
    </location>
</feature>
<evidence type="ECO:0000256" key="2">
    <source>
        <dbReference type="ARBA" id="ARBA00022989"/>
    </source>
</evidence>
<dbReference type="InterPro" id="IPR036259">
    <property type="entry name" value="MFS_trans_sf"/>
</dbReference>
<feature type="transmembrane region" description="Helical" evidence="4">
    <location>
        <begin position="313"/>
        <end position="336"/>
    </location>
</feature>
<accession>A0ABV2SCM3</accession>
<evidence type="ECO:0000313" key="6">
    <source>
        <dbReference type="Proteomes" id="UP001549366"/>
    </source>
</evidence>
<comment type="caution">
    <text evidence="5">The sequence shown here is derived from an EMBL/GenBank/DDBJ whole genome shotgun (WGS) entry which is preliminary data.</text>
</comment>
<dbReference type="PANTHER" id="PTHR23547:SF1">
    <property type="entry name" value="MAJOR FACILITATOR SUPERFAMILY MFS_1"/>
    <property type="match status" value="1"/>
</dbReference>